<dbReference type="AlphaFoldDB" id="A0A7R8CT24"/>
<keyword evidence="1" id="KW-0175">Coiled coil</keyword>
<dbReference type="PANTHER" id="PTHR31179">
    <property type="entry name" value="RAB GTPASE-BINDING EFFECTOR PROTEIN"/>
    <property type="match status" value="1"/>
</dbReference>
<dbReference type="GO" id="GO:0006897">
    <property type="term" value="P:endocytosis"/>
    <property type="evidence" value="ECO:0007669"/>
    <property type="project" value="InterPro"/>
</dbReference>
<proteinExistence type="predicted"/>
<dbReference type="PANTHER" id="PTHR31179:SF7">
    <property type="entry name" value="FYVE-TYPE DOMAIN-CONTAINING PROTEIN"/>
    <property type="match status" value="1"/>
</dbReference>
<evidence type="ECO:0000256" key="1">
    <source>
        <dbReference type="SAM" id="Coils"/>
    </source>
</evidence>
<sequence length="469" mass="54321">MNGEKEEPPQQSQEECSNFEAENVRLKKELDGCYAELEETALALEREKEALSIESKTLKTLLDESKDENDRIRAELDSKGLGLSSSTLSDVTKSFARKVKSNLQTVIPKESPGSMLKAQEDTELLKNTLLRELEARHTRVILAVPSLTSWLNGKEISQVSEALKKKRIKVLKQVKRNELRQLYDKECDSSSKLRKELMESNHTILRIKSGKSEESSNDPETGGPKMVSCTEWNRVLNEVRSNDVSVDDLKNQLTEYKKLNEKYKEDLMNESIFRKEVESKWNDSAELHKSETDALSISVRNAENILEKLKSSYSMVYETTRRDLHLLSGDREKLVRDIRRLQEENDKLIGKHRLKAQEFENQVIELPDKIEDIHTLLLKYREDLISAKIAKETLEEKMKGEVSFLKAQIKSEQQVKESMEESLTSEIEDLKGKNQSLDSFRMEFEAERRRRQEMEGKNADFEELKRLNF</sequence>
<dbReference type="InterPro" id="IPR003914">
    <property type="entry name" value="Rabaptin"/>
</dbReference>
<evidence type="ECO:0000256" key="2">
    <source>
        <dbReference type="SAM" id="MobiDB-lite"/>
    </source>
</evidence>
<evidence type="ECO:0000259" key="3">
    <source>
        <dbReference type="Pfam" id="PF09311"/>
    </source>
</evidence>
<dbReference type="InterPro" id="IPR015390">
    <property type="entry name" value="Rabaptin_Rab5-bd_dom"/>
</dbReference>
<evidence type="ECO:0000313" key="5">
    <source>
        <dbReference type="Proteomes" id="UP000675881"/>
    </source>
</evidence>
<organism evidence="4 5">
    <name type="scientific">Lepeophtheirus salmonis</name>
    <name type="common">Salmon louse</name>
    <name type="synonym">Caligus salmonis</name>
    <dbReference type="NCBI Taxonomy" id="72036"/>
    <lineage>
        <taxon>Eukaryota</taxon>
        <taxon>Metazoa</taxon>
        <taxon>Ecdysozoa</taxon>
        <taxon>Arthropoda</taxon>
        <taxon>Crustacea</taxon>
        <taxon>Multicrustacea</taxon>
        <taxon>Hexanauplia</taxon>
        <taxon>Copepoda</taxon>
        <taxon>Siphonostomatoida</taxon>
        <taxon>Caligidae</taxon>
        <taxon>Lepeophtheirus</taxon>
    </lineage>
</organism>
<feature type="region of interest" description="Disordered" evidence="2">
    <location>
        <begin position="207"/>
        <end position="227"/>
    </location>
</feature>
<feature type="domain" description="Rabaptin GTPase-Rab5 binding" evidence="3">
    <location>
        <begin position="229"/>
        <end position="455"/>
    </location>
</feature>
<name>A0A7R8CT24_LEPSM</name>
<dbReference type="GO" id="GO:0005096">
    <property type="term" value="F:GTPase activator activity"/>
    <property type="evidence" value="ECO:0007669"/>
    <property type="project" value="InterPro"/>
</dbReference>
<reference evidence="4" key="1">
    <citation type="submission" date="2021-02" db="EMBL/GenBank/DDBJ databases">
        <authorList>
            <person name="Bekaert M."/>
        </authorList>
    </citation>
    <scope>NUCLEOTIDE SEQUENCE</scope>
    <source>
        <strain evidence="4">IoA-00</strain>
    </source>
</reference>
<keyword evidence="5" id="KW-1185">Reference proteome</keyword>
<gene>
    <name evidence="4" type="ORF">LSAA_8891</name>
</gene>
<dbReference type="OrthoDB" id="79940at2759"/>
<feature type="coiled-coil region" evidence="1">
    <location>
        <begin position="27"/>
        <end position="75"/>
    </location>
</feature>
<evidence type="ECO:0000313" key="4">
    <source>
        <dbReference type="EMBL" id="CAF2920194.1"/>
    </source>
</evidence>
<protein>
    <submittedName>
        <fullName evidence="4">RABEP1</fullName>
    </submittedName>
</protein>
<dbReference type="Pfam" id="PF09311">
    <property type="entry name" value="Rab5-bind"/>
    <property type="match status" value="1"/>
</dbReference>
<feature type="coiled-coil region" evidence="1">
    <location>
        <begin position="324"/>
        <end position="464"/>
    </location>
</feature>
<accession>A0A7R8CT24</accession>
<dbReference type="Proteomes" id="UP000675881">
    <property type="component" value="Chromosome 4"/>
</dbReference>
<dbReference type="EMBL" id="HG994583">
    <property type="protein sequence ID" value="CAF2920194.1"/>
    <property type="molecule type" value="Genomic_DNA"/>
</dbReference>